<feature type="domain" description="Nitroreductase" evidence="1">
    <location>
        <begin position="31"/>
        <end position="63"/>
    </location>
</feature>
<evidence type="ECO:0000313" key="3">
    <source>
        <dbReference type="Proteomes" id="UP000014900"/>
    </source>
</evidence>
<dbReference type="KEGG" id="sry:M621_12580"/>
<protein>
    <recommendedName>
        <fullName evidence="1">Nitroreductase domain-containing protein</fullName>
    </recommendedName>
</protein>
<dbReference type="Pfam" id="PF00881">
    <property type="entry name" value="Nitroreductase"/>
    <property type="match status" value="1"/>
</dbReference>
<dbReference type="HOGENOM" id="CLU_2755617_0_0_6"/>
<organism evidence="2 3">
    <name type="scientific">Serratia plymuthica S13</name>
    <dbReference type="NCBI Taxonomy" id="1348660"/>
    <lineage>
        <taxon>Bacteria</taxon>
        <taxon>Pseudomonadati</taxon>
        <taxon>Pseudomonadota</taxon>
        <taxon>Gammaproteobacteria</taxon>
        <taxon>Enterobacterales</taxon>
        <taxon>Yersiniaceae</taxon>
        <taxon>Serratia</taxon>
    </lineage>
</organism>
<sequence length="70" mass="7444">MASRCLLNKGPRMPGWYQDQPPAPNDLILQRDEAVRSASLAAMTLMLAAQGMGLGSCPMVGFNPQEPGGQ</sequence>
<evidence type="ECO:0000313" key="2">
    <source>
        <dbReference type="EMBL" id="AGP47034.1"/>
    </source>
</evidence>
<dbReference type="EMBL" id="CP006566">
    <property type="protein sequence ID" value="AGP47034.1"/>
    <property type="molecule type" value="Genomic_DNA"/>
</dbReference>
<dbReference type="InterPro" id="IPR029479">
    <property type="entry name" value="Nitroreductase"/>
</dbReference>
<name>S4YQN5_SERPL</name>
<dbReference type="InterPro" id="IPR000415">
    <property type="entry name" value="Nitroreductase-like"/>
</dbReference>
<proteinExistence type="predicted"/>
<dbReference type="GO" id="GO:0016491">
    <property type="term" value="F:oxidoreductase activity"/>
    <property type="evidence" value="ECO:0007669"/>
    <property type="project" value="InterPro"/>
</dbReference>
<evidence type="ECO:0000259" key="1">
    <source>
        <dbReference type="Pfam" id="PF00881"/>
    </source>
</evidence>
<dbReference type="AlphaFoldDB" id="S4YQN5"/>
<gene>
    <name evidence="2" type="ORF">M621_12580</name>
</gene>
<dbReference type="Proteomes" id="UP000014900">
    <property type="component" value="Chromosome"/>
</dbReference>
<reference evidence="2 3" key="1">
    <citation type="journal article" date="2013" name="Genome Announc.">
        <title>Genome Sequence of Serratia plymuthica Strain S13, an Endophyte with Germination- and Plant-Growth-Promoting Activity from the Flower of Styrian Oil Pumpkin.</title>
        <authorList>
            <person name="Muller H."/>
            <person name="Furnkranz M."/>
            <person name="Grube M."/>
            <person name="Berg G."/>
        </authorList>
    </citation>
    <scope>NUCLEOTIDE SEQUENCE [LARGE SCALE GENOMIC DNA]</scope>
    <source>
        <strain evidence="2">S13</strain>
    </source>
</reference>
<accession>S4YQN5</accession>
<dbReference type="eggNOG" id="COG0778">
    <property type="taxonomic scope" value="Bacteria"/>
</dbReference>
<dbReference type="Gene3D" id="3.40.109.10">
    <property type="entry name" value="NADH Oxidase"/>
    <property type="match status" value="1"/>
</dbReference>
<dbReference type="SUPFAM" id="SSF55469">
    <property type="entry name" value="FMN-dependent nitroreductase-like"/>
    <property type="match status" value="1"/>
</dbReference>